<dbReference type="PANTHER" id="PTHR43280">
    <property type="entry name" value="ARAC-FAMILY TRANSCRIPTIONAL REGULATOR"/>
    <property type="match status" value="1"/>
</dbReference>
<sequence>MCLLTNTNMNINDISCKVGFSCQRHFSTSFKQVKGMTPTQFKEESKRN</sequence>
<evidence type="ECO:0000313" key="5">
    <source>
        <dbReference type="EMBL" id="MCB7283067.1"/>
    </source>
</evidence>
<keyword evidence="2" id="KW-0238">DNA-binding</keyword>
<dbReference type="PANTHER" id="PTHR43280:SF2">
    <property type="entry name" value="HTH-TYPE TRANSCRIPTIONAL REGULATOR EXSA"/>
    <property type="match status" value="1"/>
</dbReference>
<dbReference type="InterPro" id="IPR018060">
    <property type="entry name" value="HTH_AraC"/>
</dbReference>
<accession>A0AAP3KFE8</accession>
<dbReference type="GO" id="GO:0043565">
    <property type="term" value="F:sequence-specific DNA binding"/>
    <property type="evidence" value="ECO:0007669"/>
    <property type="project" value="InterPro"/>
</dbReference>
<evidence type="ECO:0000256" key="2">
    <source>
        <dbReference type="ARBA" id="ARBA00023125"/>
    </source>
</evidence>
<gene>
    <name evidence="5" type="ORF">LI282_18790</name>
</gene>
<dbReference type="Proteomes" id="UP001199363">
    <property type="component" value="Unassembled WGS sequence"/>
</dbReference>
<dbReference type="InterPro" id="IPR020449">
    <property type="entry name" value="Tscrpt_reg_AraC-type_HTH"/>
</dbReference>
<proteinExistence type="predicted"/>
<keyword evidence="3" id="KW-0804">Transcription</keyword>
<organism evidence="5 6">
    <name type="scientific">Phocaeicola vulgatus</name>
    <name type="common">Bacteroides vulgatus</name>
    <dbReference type="NCBI Taxonomy" id="821"/>
    <lineage>
        <taxon>Bacteria</taxon>
        <taxon>Pseudomonadati</taxon>
        <taxon>Bacteroidota</taxon>
        <taxon>Bacteroidia</taxon>
        <taxon>Bacteroidales</taxon>
        <taxon>Bacteroidaceae</taxon>
        <taxon>Phocaeicola</taxon>
    </lineage>
</organism>
<dbReference type="Gene3D" id="1.10.10.60">
    <property type="entry name" value="Homeodomain-like"/>
    <property type="match status" value="1"/>
</dbReference>
<keyword evidence="1" id="KW-0805">Transcription regulation</keyword>
<protein>
    <submittedName>
        <fullName evidence="5">Helix-turn-helix domain-containing protein</fullName>
    </submittedName>
</protein>
<dbReference type="PRINTS" id="PR00032">
    <property type="entry name" value="HTHARAC"/>
</dbReference>
<dbReference type="AlphaFoldDB" id="A0AAP3KFE8"/>
<evidence type="ECO:0000313" key="6">
    <source>
        <dbReference type="Proteomes" id="UP001199363"/>
    </source>
</evidence>
<dbReference type="EMBL" id="JAJCQG010000081">
    <property type="protein sequence ID" value="MCB7283067.1"/>
    <property type="molecule type" value="Genomic_DNA"/>
</dbReference>
<dbReference type="Pfam" id="PF12833">
    <property type="entry name" value="HTH_18"/>
    <property type="match status" value="1"/>
</dbReference>
<feature type="domain" description="HTH araC/xylS-type" evidence="4">
    <location>
        <begin position="1"/>
        <end position="44"/>
    </location>
</feature>
<dbReference type="InterPro" id="IPR009057">
    <property type="entry name" value="Homeodomain-like_sf"/>
</dbReference>
<evidence type="ECO:0000256" key="1">
    <source>
        <dbReference type="ARBA" id="ARBA00023015"/>
    </source>
</evidence>
<reference evidence="5" key="1">
    <citation type="submission" date="2021-10" db="EMBL/GenBank/DDBJ databases">
        <title>Collection of gut derived symbiotic bacterial strains cultured from healthy donors.</title>
        <authorList>
            <person name="Lin H."/>
            <person name="Littmann E."/>
            <person name="Kohout C."/>
            <person name="Pamer E.G."/>
        </authorList>
    </citation>
    <scope>NUCLEOTIDE SEQUENCE</scope>
    <source>
        <strain evidence="5">DFI.1.167</strain>
    </source>
</reference>
<dbReference type="GO" id="GO:0003700">
    <property type="term" value="F:DNA-binding transcription factor activity"/>
    <property type="evidence" value="ECO:0007669"/>
    <property type="project" value="InterPro"/>
</dbReference>
<evidence type="ECO:0000256" key="3">
    <source>
        <dbReference type="ARBA" id="ARBA00023163"/>
    </source>
</evidence>
<evidence type="ECO:0000259" key="4">
    <source>
        <dbReference type="PROSITE" id="PS01124"/>
    </source>
</evidence>
<dbReference type="PROSITE" id="PS01124">
    <property type="entry name" value="HTH_ARAC_FAMILY_2"/>
    <property type="match status" value="1"/>
</dbReference>
<name>A0AAP3KFE8_PHOVU</name>
<comment type="caution">
    <text evidence="5">The sequence shown here is derived from an EMBL/GenBank/DDBJ whole genome shotgun (WGS) entry which is preliminary data.</text>
</comment>
<dbReference type="SUPFAM" id="SSF46689">
    <property type="entry name" value="Homeodomain-like"/>
    <property type="match status" value="1"/>
</dbReference>